<dbReference type="EMBL" id="CZQA01000010">
    <property type="protein sequence ID" value="CUS37604.1"/>
    <property type="molecule type" value="Genomic_DNA"/>
</dbReference>
<dbReference type="AlphaFoldDB" id="A0A0S4LNK6"/>
<dbReference type="Proteomes" id="UP000199032">
    <property type="component" value="Unassembled WGS sequence"/>
</dbReference>
<keyword evidence="4" id="KW-1185">Reference proteome</keyword>
<dbReference type="InterPro" id="IPR019079">
    <property type="entry name" value="Capsule_synth_CapA"/>
</dbReference>
<protein>
    <recommendedName>
        <fullName evidence="2">Capsule synthesis protein CapA domain-containing protein</fullName>
    </recommendedName>
</protein>
<dbReference type="SMART" id="SM00854">
    <property type="entry name" value="PGA_cap"/>
    <property type="match status" value="1"/>
</dbReference>
<organism evidence="3 4">
    <name type="scientific">Candidatus Nitrospira nitrosa</name>
    <dbReference type="NCBI Taxonomy" id="1742972"/>
    <lineage>
        <taxon>Bacteria</taxon>
        <taxon>Pseudomonadati</taxon>
        <taxon>Nitrospirota</taxon>
        <taxon>Nitrospiria</taxon>
        <taxon>Nitrospirales</taxon>
        <taxon>Nitrospiraceae</taxon>
        <taxon>Nitrospira</taxon>
    </lineage>
</organism>
<dbReference type="OrthoDB" id="9810906at2"/>
<dbReference type="RefSeq" id="WP_090750066.1">
    <property type="nucleotide sequence ID" value="NZ_CZQA01000010.1"/>
</dbReference>
<dbReference type="Pfam" id="PF09587">
    <property type="entry name" value="PGA_cap"/>
    <property type="match status" value="1"/>
</dbReference>
<comment type="similarity">
    <text evidence="1">Belongs to the CapA family.</text>
</comment>
<proteinExistence type="inferred from homology"/>
<accession>A0A0S4LNK6</accession>
<dbReference type="InterPro" id="IPR029052">
    <property type="entry name" value="Metallo-depent_PP-like"/>
</dbReference>
<reference evidence="3 4" key="1">
    <citation type="submission" date="2015-10" db="EMBL/GenBank/DDBJ databases">
        <authorList>
            <person name="Gilbert D.G."/>
        </authorList>
    </citation>
    <scope>NUCLEOTIDE SEQUENCE [LARGE SCALE GENOMIC DNA]</scope>
    <source>
        <strain evidence="3">COMA1</strain>
    </source>
</reference>
<dbReference type="PANTHER" id="PTHR33393">
    <property type="entry name" value="POLYGLUTAMINE SYNTHESIS ACCESSORY PROTEIN RV0574C-RELATED"/>
    <property type="match status" value="1"/>
</dbReference>
<gene>
    <name evidence="3" type="ORF">COMA1_40137</name>
</gene>
<dbReference type="InterPro" id="IPR052169">
    <property type="entry name" value="CW_Biosynth-Accessory"/>
</dbReference>
<dbReference type="SUPFAM" id="SSF56300">
    <property type="entry name" value="Metallo-dependent phosphatases"/>
    <property type="match status" value="1"/>
</dbReference>
<name>A0A0S4LNK6_9BACT</name>
<evidence type="ECO:0000313" key="3">
    <source>
        <dbReference type="EMBL" id="CUS37604.1"/>
    </source>
</evidence>
<feature type="domain" description="Capsule synthesis protein CapA" evidence="2">
    <location>
        <begin position="1"/>
        <end position="227"/>
    </location>
</feature>
<dbReference type="STRING" id="1742972.COMA1_40137"/>
<evidence type="ECO:0000259" key="2">
    <source>
        <dbReference type="SMART" id="SM00854"/>
    </source>
</evidence>
<evidence type="ECO:0000313" key="4">
    <source>
        <dbReference type="Proteomes" id="UP000199032"/>
    </source>
</evidence>
<dbReference type="PANTHER" id="PTHR33393:SF13">
    <property type="entry name" value="PGA BIOSYNTHESIS PROTEIN CAPA"/>
    <property type="match status" value="1"/>
</dbReference>
<sequence length="351" mass="39683">MIFVGDIAIPTAACGEPPLTERYFGASTLVANLEGAIRHEGVEPRGTHLYNDRSVLAYLQRNHVRLVSLANNHIVDIDRSPRVTIRMLREHGILSCGAGDSLEEASRPVLLQDAEGDVVFLSFGWDIIGCRVASANKAGVNPLSLDTVLASIDKAQKIFPEKPIILLMHWDYELELYPQPMHRQIAGMAIDRGASAVIGCHSHCVQGIELYKNKPIVYGLGNWFFPEGQVFGRNVRFPDFALRQLAFEWVLSTQEMNCHWFSYNRRTGAVDYDLSEALRESADIARLTPFAGMEHREYVKWFKHHRRKKILLPVYQDSRSYVGNKLRDVWVKARHLLVCFASATQLKGGLR</sequence>
<evidence type="ECO:0000256" key="1">
    <source>
        <dbReference type="ARBA" id="ARBA00005662"/>
    </source>
</evidence>